<dbReference type="EMBL" id="CM042063">
    <property type="protein sequence ID" value="KAI3667637.1"/>
    <property type="molecule type" value="Genomic_DNA"/>
</dbReference>
<evidence type="ECO:0000313" key="1">
    <source>
        <dbReference type="EMBL" id="KAI3667637.1"/>
    </source>
</evidence>
<organism evidence="1 2">
    <name type="scientific">Arctium lappa</name>
    <name type="common">Greater burdock</name>
    <name type="synonym">Lappa major</name>
    <dbReference type="NCBI Taxonomy" id="4217"/>
    <lineage>
        <taxon>Eukaryota</taxon>
        <taxon>Viridiplantae</taxon>
        <taxon>Streptophyta</taxon>
        <taxon>Embryophyta</taxon>
        <taxon>Tracheophyta</taxon>
        <taxon>Spermatophyta</taxon>
        <taxon>Magnoliopsida</taxon>
        <taxon>eudicotyledons</taxon>
        <taxon>Gunneridae</taxon>
        <taxon>Pentapetalae</taxon>
        <taxon>asterids</taxon>
        <taxon>campanulids</taxon>
        <taxon>Asterales</taxon>
        <taxon>Asteraceae</taxon>
        <taxon>Carduoideae</taxon>
        <taxon>Cardueae</taxon>
        <taxon>Arctiinae</taxon>
        <taxon>Arctium</taxon>
    </lineage>
</organism>
<gene>
    <name evidence="1" type="ORF">L6452_42706</name>
</gene>
<sequence length="134" mass="14017">MEVVGVDMGFTEEEGNSRDDGGEWEYEDLRADVDETTNSGRGELMVVERVWEGWDGVGDEGSFGGGRGWSKMDGCWSGRREVVFGWKIVVELGGGGGEDGLWEYGGGGRVAVVTVGGGGGDDCVVAGVGETTGQ</sequence>
<reference evidence="2" key="1">
    <citation type="journal article" date="2022" name="Mol. Ecol. Resour.">
        <title>The genomes of chicory, endive, great burdock and yacon provide insights into Asteraceae palaeo-polyploidization history and plant inulin production.</title>
        <authorList>
            <person name="Fan W."/>
            <person name="Wang S."/>
            <person name="Wang H."/>
            <person name="Wang A."/>
            <person name="Jiang F."/>
            <person name="Liu H."/>
            <person name="Zhao H."/>
            <person name="Xu D."/>
            <person name="Zhang Y."/>
        </authorList>
    </citation>
    <scope>NUCLEOTIDE SEQUENCE [LARGE SCALE GENOMIC DNA]</scope>
    <source>
        <strain evidence="2">cv. Niubang</strain>
    </source>
</reference>
<comment type="caution">
    <text evidence="1">The sequence shown here is derived from an EMBL/GenBank/DDBJ whole genome shotgun (WGS) entry which is preliminary data.</text>
</comment>
<protein>
    <submittedName>
        <fullName evidence="1">Uncharacterized protein</fullName>
    </submittedName>
</protein>
<name>A0ACB8XK69_ARCLA</name>
<reference evidence="1 2" key="2">
    <citation type="journal article" date="2022" name="Mol. Ecol. Resour.">
        <title>The genomes of chicory, endive, great burdock and yacon provide insights into Asteraceae paleo-polyploidization history and plant inulin production.</title>
        <authorList>
            <person name="Fan W."/>
            <person name="Wang S."/>
            <person name="Wang H."/>
            <person name="Wang A."/>
            <person name="Jiang F."/>
            <person name="Liu H."/>
            <person name="Zhao H."/>
            <person name="Xu D."/>
            <person name="Zhang Y."/>
        </authorList>
    </citation>
    <scope>NUCLEOTIDE SEQUENCE [LARGE SCALE GENOMIC DNA]</scope>
    <source>
        <strain evidence="2">cv. Niubang</strain>
    </source>
</reference>
<accession>A0ACB8XK69</accession>
<evidence type="ECO:0000313" key="2">
    <source>
        <dbReference type="Proteomes" id="UP001055879"/>
    </source>
</evidence>
<keyword evidence="2" id="KW-1185">Reference proteome</keyword>
<dbReference type="Proteomes" id="UP001055879">
    <property type="component" value="Linkage Group LG17"/>
</dbReference>
<proteinExistence type="predicted"/>